<evidence type="ECO:0000313" key="3">
    <source>
        <dbReference type="Proteomes" id="UP000199377"/>
    </source>
</evidence>
<dbReference type="Pfam" id="PF07978">
    <property type="entry name" value="NIPSNAP"/>
    <property type="match status" value="1"/>
</dbReference>
<dbReference type="Proteomes" id="UP000199377">
    <property type="component" value="Unassembled WGS sequence"/>
</dbReference>
<dbReference type="OrthoDB" id="4124121at2"/>
<reference evidence="2 3" key="1">
    <citation type="submission" date="2016-10" db="EMBL/GenBank/DDBJ databases">
        <authorList>
            <person name="de Groot N.N."/>
        </authorList>
    </citation>
    <scope>NUCLEOTIDE SEQUENCE [LARGE SCALE GENOMIC DNA]</scope>
    <source>
        <strain evidence="2 3">CGMCC 1.11030</strain>
    </source>
</reference>
<feature type="domain" description="NIPSNAP" evidence="1">
    <location>
        <begin position="4"/>
        <end position="109"/>
    </location>
</feature>
<evidence type="ECO:0000259" key="1">
    <source>
        <dbReference type="Pfam" id="PF07978"/>
    </source>
</evidence>
<proteinExistence type="predicted"/>
<dbReference type="RefSeq" id="WP_092859903.1">
    <property type="nucleotide sequence ID" value="NZ_FOQH01000005.1"/>
</dbReference>
<sequence length="116" mass="13646">MINQLRVYRIDPAAREAFHARFRDHAARLMRALDFRILAMWEEDRRPLGEDELNFVYLLAWRDEAEMQAKWAAFMAQEEWAEIKTRTSAEHGPMVLGNLDRILVPVDYSAALEPRS</sequence>
<name>A0A1I3GA23_9RHOB</name>
<dbReference type="Gene3D" id="3.30.70.100">
    <property type="match status" value="1"/>
</dbReference>
<dbReference type="STRING" id="1114924.SAMN05216258_10548"/>
<dbReference type="AlphaFoldDB" id="A0A1I3GA23"/>
<protein>
    <submittedName>
        <fullName evidence="2">NIPSNAP protein</fullName>
    </submittedName>
</protein>
<dbReference type="EMBL" id="FOQH01000005">
    <property type="protein sequence ID" value="SFI20346.1"/>
    <property type="molecule type" value="Genomic_DNA"/>
</dbReference>
<dbReference type="SUPFAM" id="SSF54909">
    <property type="entry name" value="Dimeric alpha+beta barrel"/>
    <property type="match status" value="1"/>
</dbReference>
<keyword evidence="3" id="KW-1185">Reference proteome</keyword>
<dbReference type="InterPro" id="IPR011008">
    <property type="entry name" value="Dimeric_a/b-barrel"/>
</dbReference>
<organism evidence="2 3">
    <name type="scientific">Albimonas pacifica</name>
    <dbReference type="NCBI Taxonomy" id="1114924"/>
    <lineage>
        <taxon>Bacteria</taxon>
        <taxon>Pseudomonadati</taxon>
        <taxon>Pseudomonadota</taxon>
        <taxon>Alphaproteobacteria</taxon>
        <taxon>Rhodobacterales</taxon>
        <taxon>Paracoccaceae</taxon>
        <taxon>Albimonas</taxon>
    </lineage>
</organism>
<gene>
    <name evidence="2" type="ORF">SAMN05216258_10548</name>
</gene>
<accession>A0A1I3GA23</accession>
<dbReference type="InterPro" id="IPR012577">
    <property type="entry name" value="NIPSNAP"/>
</dbReference>
<evidence type="ECO:0000313" key="2">
    <source>
        <dbReference type="EMBL" id="SFI20346.1"/>
    </source>
</evidence>